<protein>
    <submittedName>
        <fullName evidence="5">GvpL/GvpF family gas vesicle protein</fullName>
    </submittedName>
</protein>
<comment type="caution">
    <text evidence="5">The sequence shown here is derived from an EMBL/GenBank/DDBJ whole genome shotgun (WGS) entry which is preliminary data.</text>
</comment>
<dbReference type="PANTHER" id="PTHR36852:SF1">
    <property type="entry name" value="PROTEIN GVPL 2"/>
    <property type="match status" value="1"/>
</dbReference>
<gene>
    <name evidence="5" type="ORF">GCM10023195_09270</name>
</gene>
<dbReference type="InterPro" id="IPR009430">
    <property type="entry name" value="GvpL/GvpF"/>
</dbReference>
<dbReference type="EMBL" id="BAABHJ010000002">
    <property type="protein sequence ID" value="GAA4602903.1"/>
    <property type="molecule type" value="Genomic_DNA"/>
</dbReference>
<dbReference type="Pfam" id="PF06386">
    <property type="entry name" value="GvpL_GvpF"/>
    <property type="match status" value="1"/>
</dbReference>
<keyword evidence="6" id="KW-1185">Reference proteome</keyword>
<evidence type="ECO:0000313" key="6">
    <source>
        <dbReference type="Proteomes" id="UP001500212"/>
    </source>
</evidence>
<comment type="similarity">
    <text evidence="3">Belongs to the gas vesicle GvpF/GvpL family.</text>
</comment>
<feature type="compositionally biased region" description="Low complexity" evidence="4">
    <location>
        <begin position="135"/>
        <end position="147"/>
    </location>
</feature>
<sequence length="263" mass="27973">MTDTGTYLYAIARDTGTPLPPGLTGLLGAPVRTVTEAGLAAYVGTVPLAQFGEAALKRNLEDLAWLEATARAHHQVVEAAAETGPVAPVRLVTVYRGDEQIQGLLRDRAEELADVLARVAGCREWGVKVFATPQGGAPDDTGAGDAAESPSGRPGTAYLKRRRTNLRTREEAWRRAASRAERIDSVLAGIAVARRHHRAQDPQLSGRDDWMVLNGAYLVDDERGEEFAAAVAALRDPELDVQLTGPWAPYSFTVGEPGAGGAA</sequence>
<evidence type="ECO:0000313" key="5">
    <source>
        <dbReference type="EMBL" id="GAA4602903.1"/>
    </source>
</evidence>
<evidence type="ECO:0000256" key="3">
    <source>
        <dbReference type="ARBA" id="ARBA00035643"/>
    </source>
</evidence>
<feature type="region of interest" description="Disordered" evidence="4">
    <location>
        <begin position="132"/>
        <end position="157"/>
    </location>
</feature>
<reference evidence="6" key="1">
    <citation type="journal article" date="2019" name="Int. J. Syst. Evol. Microbiol.">
        <title>The Global Catalogue of Microorganisms (GCM) 10K type strain sequencing project: providing services to taxonomists for standard genome sequencing and annotation.</title>
        <authorList>
            <consortium name="The Broad Institute Genomics Platform"/>
            <consortium name="The Broad Institute Genome Sequencing Center for Infectious Disease"/>
            <person name="Wu L."/>
            <person name="Ma J."/>
        </authorList>
    </citation>
    <scope>NUCLEOTIDE SEQUENCE [LARGE SCALE GENOMIC DNA]</scope>
    <source>
        <strain evidence="6">JCM 17938</strain>
    </source>
</reference>
<organism evidence="5 6">
    <name type="scientific">Actinoallomurus liliacearum</name>
    <dbReference type="NCBI Taxonomy" id="1080073"/>
    <lineage>
        <taxon>Bacteria</taxon>
        <taxon>Bacillati</taxon>
        <taxon>Actinomycetota</taxon>
        <taxon>Actinomycetes</taxon>
        <taxon>Streptosporangiales</taxon>
        <taxon>Thermomonosporaceae</taxon>
        <taxon>Actinoallomurus</taxon>
    </lineage>
</organism>
<dbReference type="Proteomes" id="UP001500212">
    <property type="component" value="Unassembled WGS sequence"/>
</dbReference>
<evidence type="ECO:0000256" key="2">
    <source>
        <dbReference type="ARBA" id="ARBA00035108"/>
    </source>
</evidence>
<dbReference type="PANTHER" id="PTHR36852">
    <property type="entry name" value="PROTEIN GVPL 2"/>
    <property type="match status" value="1"/>
</dbReference>
<evidence type="ECO:0000256" key="1">
    <source>
        <dbReference type="ARBA" id="ARBA00022987"/>
    </source>
</evidence>
<accession>A0ABP8TEG8</accession>
<evidence type="ECO:0000256" key="4">
    <source>
        <dbReference type="SAM" id="MobiDB-lite"/>
    </source>
</evidence>
<name>A0ABP8TEG8_9ACTN</name>
<dbReference type="RefSeq" id="WP_345348718.1">
    <property type="nucleotide sequence ID" value="NZ_BAABHJ010000002.1"/>
</dbReference>
<proteinExistence type="inferred from homology"/>
<comment type="subcellular location">
    <subcellularLocation>
        <location evidence="2">Gas vesicle</location>
    </subcellularLocation>
</comment>
<keyword evidence="1" id="KW-0304">Gas vesicle</keyword>